<gene>
    <name evidence="3" type="ORF">ABS311_06745</name>
</gene>
<keyword evidence="2" id="KW-0732">Signal</keyword>
<dbReference type="PANTHER" id="PTHR46430:SF1">
    <property type="entry name" value="CHITIN SYNTHASE REGULATOR SKT5-RELATED"/>
    <property type="match status" value="1"/>
</dbReference>
<keyword evidence="4" id="KW-1185">Reference proteome</keyword>
<reference evidence="3 4" key="1">
    <citation type="submission" date="2024-06" db="EMBL/GenBank/DDBJ databases">
        <authorList>
            <person name="Chen R.Y."/>
        </authorList>
    </citation>
    <scope>NUCLEOTIDE SEQUENCE [LARGE SCALE GENOMIC DNA]</scope>
    <source>
        <strain evidence="3 4">D2</strain>
    </source>
</reference>
<organism evidence="3 4">
    <name type="scientific">Catenovulum sediminis</name>
    <dbReference type="NCBI Taxonomy" id="1740262"/>
    <lineage>
        <taxon>Bacteria</taxon>
        <taxon>Pseudomonadati</taxon>
        <taxon>Pseudomonadota</taxon>
        <taxon>Gammaproteobacteria</taxon>
        <taxon>Alteromonadales</taxon>
        <taxon>Alteromonadaceae</taxon>
        <taxon>Catenovulum</taxon>
    </lineage>
</organism>
<dbReference type="PANTHER" id="PTHR46430">
    <property type="entry name" value="PROTEIN SKT5-RELATED"/>
    <property type="match status" value="1"/>
</dbReference>
<comment type="caution">
    <text evidence="3">The sequence shown here is derived from an EMBL/GenBank/DDBJ whole genome shotgun (WGS) entry which is preliminary data.</text>
</comment>
<feature type="chain" id="PRO_5047339957" evidence="2">
    <location>
        <begin position="20"/>
        <end position="406"/>
    </location>
</feature>
<evidence type="ECO:0000313" key="3">
    <source>
        <dbReference type="EMBL" id="MER2491576.1"/>
    </source>
</evidence>
<dbReference type="InterPro" id="IPR006597">
    <property type="entry name" value="Sel1-like"/>
</dbReference>
<dbReference type="InterPro" id="IPR051726">
    <property type="entry name" value="Chitin_Synth_Reg"/>
</dbReference>
<protein>
    <submittedName>
        <fullName evidence="3">SEL1-like repeat protein</fullName>
    </submittedName>
</protein>
<keyword evidence="1" id="KW-0677">Repeat</keyword>
<evidence type="ECO:0000256" key="1">
    <source>
        <dbReference type="ARBA" id="ARBA00022737"/>
    </source>
</evidence>
<dbReference type="InterPro" id="IPR011990">
    <property type="entry name" value="TPR-like_helical_dom_sf"/>
</dbReference>
<dbReference type="Gene3D" id="1.25.40.10">
    <property type="entry name" value="Tetratricopeptide repeat domain"/>
    <property type="match status" value="2"/>
</dbReference>
<dbReference type="Proteomes" id="UP001467690">
    <property type="component" value="Unassembled WGS sequence"/>
</dbReference>
<accession>A0ABV1RFN7</accession>
<evidence type="ECO:0000256" key="2">
    <source>
        <dbReference type="SAM" id="SignalP"/>
    </source>
</evidence>
<dbReference type="SMART" id="SM00671">
    <property type="entry name" value="SEL1"/>
    <property type="match status" value="2"/>
</dbReference>
<feature type="signal peptide" evidence="2">
    <location>
        <begin position="1"/>
        <end position="19"/>
    </location>
</feature>
<name>A0ABV1RFN7_9ALTE</name>
<dbReference type="RefSeq" id="WP_143870935.1">
    <property type="nucleotide sequence ID" value="NZ_CP041660.1"/>
</dbReference>
<dbReference type="EMBL" id="JBELOE010000136">
    <property type="protein sequence ID" value="MER2491576.1"/>
    <property type="molecule type" value="Genomic_DNA"/>
</dbReference>
<dbReference type="Pfam" id="PF08238">
    <property type="entry name" value="Sel1"/>
    <property type="match status" value="2"/>
</dbReference>
<proteinExistence type="predicted"/>
<evidence type="ECO:0000313" key="4">
    <source>
        <dbReference type="Proteomes" id="UP001467690"/>
    </source>
</evidence>
<dbReference type="SUPFAM" id="SSF81901">
    <property type="entry name" value="HCP-like"/>
    <property type="match status" value="2"/>
</dbReference>
<sequence>MIRPLIFLFILINSFSVTANIIKANQAIEDEDFQQAAQFLLRSAKVGHAESQFKLAIMNFQGQIGKKDLHEAMSWLFLASQYDYPNALKFTQEIYASLPAEQQQKALKLAEARALEFGPDNLQQTILPHIGDSAFAGQVLDKSAKLVKRGPLHYTGAARRSVANEALFYKALQSGNANLLKQMQNFESGMVITIADIDSSGNVEDVEVIFEWPEHQFTDASIDSVYNSVVSPAKRGEDHAAHYGLVFSAYFGSEGVNDLRTDYPHLYKTFRSLQRQAEENPMSAYYYANFLRAYRPLLSAEEYESFEKVLLGSAEQGILIAQLAYGVYQVYENDELQDGMQWIVKAAQAGFAPAEYRLGDLLMHSPSAYLQQDFQKAQFWLTRAAEQGHEAAQKKLETVKQLIAKR</sequence>